<evidence type="ECO:0000313" key="3">
    <source>
        <dbReference type="EMBL" id="CAF4098443.1"/>
    </source>
</evidence>
<sequence>YFNKSQRIEIVSKIRFHLLLTINSNFTIMLKRKTAAEYFERNLELCCDTTRNTSLSTFLSSSSNLLSVYENYRRAFGYNSLAFFLSSIVGFGHFGGYSLTYSRKTNSYKPITSKKSRYIQKVYDATTTAEKILIKQKSVEEQLDLACFAMKSQNTKATEHLPIPLPDEILHRITFIEQTLSYPEAIRSLTKSNVFICAPEGDYILDQVKFFELGAQENIEMKGCVSALFDGQRITRSNFHGRMIIEKKTISICVGSTGARWLNILLHLHENLTTDGFHPRFLLHSLEPATTNDGNEDLLDRKQPSLIHLYIIRGLMGNRIQVFSPDASDFIEPYLTALDSNQQHPDIKYRGVSSYEQVVERRGAELIIRLAANIQYQKDILTVISHLESIDFYDYGQLFIDQTKEIIESLFGPAVNPKDEYTTTLLRNKSRMIISKETCEEALNLFINILMPQHLILMNHQISINSNETPSELKLQTEILNLKYVFFYKTTLCGNQGILKNIKKEKVDHLLNRLVHRGILKKGKYIKSTNLNVIHDSYLKFLPLDQFEEEDLKLELIKHNLKLETYQTIYKNSLIAPNGTSITDAGNIELQQQNLSFMINNEQQPRLISTNSNSIIVENNQYMNINVDNNSFENEHDVLSMCANGQQVDQLINKSHSVINNIDNATRSQIFTIEQQTQPLLLSTDNSKNSSTSQQESIQININSPSSSSDSQEHQQQHNQNQNQQQYQREHEYDQQQQHQLNQNANQQYQLNQNFDPQQYQLNQNSDQQQQLNQNSDQQQQLNQNFDPQQHQLNQHTNQQYQLNQNSDPQQYQLNQNSDQQQQLNQNSDQQQQLNQNSDQQQHQLNQNSDQQQQLNQNSDQQQQLNQNSDQQQLLNQNFDQQHQGDLVSDFTNTGCAMESNSFTSNKETEPASNNIQVQQRKQNIHTKAQFTYRQFAASVSNTSTPIDAFENNTINSLSLSTSSNIEKNNWSIDPIQALANPRLIPLRLLSKCKSMLLSSFPILTKTCWNRRFGGNVGLCTAATQLLVCADLLKEGSFGARLSNSFVCWIKKLPLDSKNTTETLEFQQHKLNIFNTTWTEYVLSFKTNSITHANKTIFITPEAGEILRSETYRNVGFILDESIVSTRKVKDTNTIKNFNQKLNTVHNPPENIVSINRNDSSNASIHVINTVDTAVGFVVQDSSPNPASQTASFIATSTPHEHSSSIDLHVSSLATNT</sequence>
<keyword evidence="2" id="KW-0472">Membrane</keyword>
<feature type="region of interest" description="Disordered" evidence="1">
    <location>
        <begin position="810"/>
        <end position="868"/>
    </location>
</feature>
<feature type="transmembrane region" description="Helical" evidence="2">
    <location>
        <begin position="81"/>
        <end position="99"/>
    </location>
</feature>
<comment type="caution">
    <text evidence="3">The sequence shown here is derived from an EMBL/GenBank/DDBJ whole genome shotgun (WGS) entry which is preliminary data.</text>
</comment>
<dbReference type="Proteomes" id="UP000663844">
    <property type="component" value="Unassembled WGS sequence"/>
</dbReference>
<accession>A0A819V180</accession>
<dbReference type="EMBL" id="CAJOAZ010005397">
    <property type="protein sequence ID" value="CAF4098443.1"/>
    <property type="molecule type" value="Genomic_DNA"/>
</dbReference>
<keyword evidence="2" id="KW-0812">Transmembrane</keyword>
<feature type="compositionally biased region" description="Low complexity" evidence="1">
    <location>
        <begin position="689"/>
        <end position="710"/>
    </location>
</feature>
<feature type="non-terminal residue" evidence="3">
    <location>
        <position position="1"/>
    </location>
</feature>
<evidence type="ECO:0000256" key="2">
    <source>
        <dbReference type="SAM" id="Phobius"/>
    </source>
</evidence>
<feature type="region of interest" description="Disordered" evidence="1">
    <location>
        <begin position="683"/>
        <end position="740"/>
    </location>
</feature>
<feature type="compositionally biased region" description="Low complexity" evidence="1">
    <location>
        <begin position="717"/>
        <end position="727"/>
    </location>
</feature>
<proteinExistence type="predicted"/>
<keyword evidence="2" id="KW-1133">Transmembrane helix</keyword>
<evidence type="ECO:0000313" key="4">
    <source>
        <dbReference type="Proteomes" id="UP000663844"/>
    </source>
</evidence>
<reference evidence="3" key="1">
    <citation type="submission" date="2021-02" db="EMBL/GenBank/DDBJ databases">
        <authorList>
            <person name="Nowell W R."/>
        </authorList>
    </citation>
    <scope>NUCLEOTIDE SEQUENCE</scope>
</reference>
<gene>
    <name evidence="3" type="ORF">OXD698_LOCUS35292</name>
</gene>
<dbReference type="AlphaFoldDB" id="A0A819V180"/>
<feature type="non-terminal residue" evidence="3">
    <location>
        <position position="1217"/>
    </location>
</feature>
<name>A0A819V180_9BILA</name>
<protein>
    <submittedName>
        <fullName evidence="3">Uncharacterized protein</fullName>
    </submittedName>
</protein>
<evidence type="ECO:0000256" key="1">
    <source>
        <dbReference type="SAM" id="MobiDB-lite"/>
    </source>
</evidence>
<organism evidence="3 4">
    <name type="scientific">Adineta steineri</name>
    <dbReference type="NCBI Taxonomy" id="433720"/>
    <lineage>
        <taxon>Eukaryota</taxon>
        <taxon>Metazoa</taxon>
        <taxon>Spiralia</taxon>
        <taxon>Gnathifera</taxon>
        <taxon>Rotifera</taxon>
        <taxon>Eurotatoria</taxon>
        <taxon>Bdelloidea</taxon>
        <taxon>Adinetida</taxon>
        <taxon>Adinetidae</taxon>
        <taxon>Adineta</taxon>
    </lineage>
</organism>